<organism evidence="4 5">
    <name type="scientific">Anaerococcus cruorum</name>
    <dbReference type="NCBI Taxonomy" id="3115617"/>
    <lineage>
        <taxon>Bacteria</taxon>
        <taxon>Bacillati</taxon>
        <taxon>Bacillota</taxon>
        <taxon>Tissierellia</taxon>
        <taxon>Tissierellales</taxon>
        <taxon>Peptoniphilaceae</taxon>
        <taxon>Anaerococcus</taxon>
    </lineage>
</organism>
<keyword evidence="2" id="KW-0808">Transferase</keyword>
<dbReference type="EMBL" id="JBGMEH010000002">
    <property type="protein sequence ID" value="MFO3715659.1"/>
    <property type="molecule type" value="Genomic_DNA"/>
</dbReference>
<name>A0ABW9MV39_9FIRM</name>
<dbReference type="SMART" id="SM01266">
    <property type="entry name" value="Mac"/>
    <property type="match status" value="1"/>
</dbReference>
<evidence type="ECO:0000313" key="5">
    <source>
        <dbReference type="Proteomes" id="UP001638015"/>
    </source>
</evidence>
<accession>A0ABW9MV39</accession>
<gene>
    <name evidence="4" type="ORF">ACCQ40_02500</name>
</gene>
<protein>
    <submittedName>
        <fullName evidence="4">Maltose acetyltransferase domain-containing protein</fullName>
    </submittedName>
</protein>
<evidence type="ECO:0000259" key="3">
    <source>
        <dbReference type="SMART" id="SM01266"/>
    </source>
</evidence>
<proteinExistence type="inferred from homology"/>
<sequence length="59" mass="7045">MKTQKQRMIDGKLYMGDEELREDTYQARRNMLEFNKLITKEEITSMESKIFGSYGNPSY</sequence>
<comment type="similarity">
    <text evidence="1">Belongs to the transferase hexapeptide repeat family.</text>
</comment>
<dbReference type="Pfam" id="PF12464">
    <property type="entry name" value="Mac"/>
    <property type="match status" value="1"/>
</dbReference>
<evidence type="ECO:0000313" key="4">
    <source>
        <dbReference type="EMBL" id="MFO3715659.1"/>
    </source>
</evidence>
<dbReference type="RefSeq" id="WP_410032480.1">
    <property type="nucleotide sequence ID" value="NZ_JBGMEH010000002.1"/>
</dbReference>
<dbReference type="InterPro" id="IPR024688">
    <property type="entry name" value="Mac_dom"/>
</dbReference>
<dbReference type="Proteomes" id="UP001638015">
    <property type="component" value="Unassembled WGS sequence"/>
</dbReference>
<reference evidence="4 5" key="1">
    <citation type="journal article" date="2025" name="Anaerobe">
        <title>Description of Anaerococcus kampingiae sp. nov., Anaerococcus groningensis sp. nov., Anaerococcus martiniensis sp. nov., and Anaerococcus cruorum sp. nov., isolated from human clinical specimens.</title>
        <authorList>
            <person name="Boiten K.E."/>
            <person name="Meijer J."/>
            <person name="van Wezel E.M."/>
            <person name="Veloo A.C.M."/>
        </authorList>
    </citation>
    <scope>NUCLEOTIDE SEQUENCE [LARGE SCALE GENOMIC DNA]</scope>
    <source>
        <strain evidence="4 5">ENR1039</strain>
    </source>
</reference>
<evidence type="ECO:0000256" key="1">
    <source>
        <dbReference type="ARBA" id="ARBA00007274"/>
    </source>
</evidence>
<evidence type="ECO:0000256" key="2">
    <source>
        <dbReference type="ARBA" id="ARBA00022679"/>
    </source>
</evidence>
<keyword evidence="5" id="KW-1185">Reference proteome</keyword>
<feature type="domain" description="Maltose/galactoside acetyltransferase" evidence="3">
    <location>
        <begin position="5"/>
        <end position="56"/>
    </location>
</feature>
<comment type="caution">
    <text evidence="4">The sequence shown here is derived from an EMBL/GenBank/DDBJ whole genome shotgun (WGS) entry which is preliminary data.</text>
</comment>